<proteinExistence type="predicted"/>
<evidence type="ECO:0000313" key="2">
    <source>
        <dbReference type="EMBL" id="MCD7467113.1"/>
    </source>
</evidence>
<keyword evidence="3" id="KW-1185">Reference proteome</keyword>
<organism evidence="2 3">
    <name type="scientific">Datura stramonium</name>
    <name type="common">Jimsonweed</name>
    <name type="synonym">Common thornapple</name>
    <dbReference type="NCBI Taxonomy" id="4076"/>
    <lineage>
        <taxon>Eukaryota</taxon>
        <taxon>Viridiplantae</taxon>
        <taxon>Streptophyta</taxon>
        <taxon>Embryophyta</taxon>
        <taxon>Tracheophyta</taxon>
        <taxon>Spermatophyta</taxon>
        <taxon>Magnoliopsida</taxon>
        <taxon>eudicotyledons</taxon>
        <taxon>Gunneridae</taxon>
        <taxon>Pentapetalae</taxon>
        <taxon>asterids</taxon>
        <taxon>lamiids</taxon>
        <taxon>Solanales</taxon>
        <taxon>Solanaceae</taxon>
        <taxon>Solanoideae</taxon>
        <taxon>Datureae</taxon>
        <taxon>Datura</taxon>
    </lineage>
</organism>
<gene>
    <name evidence="2" type="ORF">HAX54_004376</name>
</gene>
<accession>A0ABS8T7J1</accession>
<dbReference type="EMBL" id="JACEIK010001202">
    <property type="protein sequence ID" value="MCD7467113.1"/>
    <property type="molecule type" value="Genomic_DNA"/>
</dbReference>
<name>A0ABS8T7J1_DATST</name>
<reference evidence="2 3" key="1">
    <citation type="journal article" date="2021" name="BMC Genomics">
        <title>Datura genome reveals duplications of psychoactive alkaloid biosynthetic genes and high mutation rate following tissue culture.</title>
        <authorList>
            <person name="Rajewski A."/>
            <person name="Carter-House D."/>
            <person name="Stajich J."/>
            <person name="Litt A."/>
        </authorList>
    </citation>
    <scope>NUCLEOTIDE SEQUENCE [LARGE SCALE GENOMIC DNA]</scope>
    <source>
        <strain evidence="2">AR-01</strain>
    </source>
</reference>
<evidence type="ECO:0000256" key="1">
    <source>
        <dbReference type="SAM" id="MobiDB-lite"/>
    </source>
</evidence>
<dbReference type="Proteomes" id="UP000823775">
    <property type="component" value="Unassembled WGS sequence"/>
</dbReference>
<evidence type="ECO:0000313" key="3">
    <source>
        <dbReference type="Proteomes" id="UP000823775"/>
    </source>
</evidence>
<comment type="caution">
    <text evidence="2">The sequence shown here is derived from an EMBL/GenBank/DDBJ whole genome shotgun (WGS) entry which is preliminary data.</text>
</comment>
<sequence>VPVMPPKVGRDNSLKISHLPTHHDSDNKSLDETVNRGKLFLTAYVRKLPQHFEVPDDHESWSDGTTRGATR</sequence>
<feature type="region of interest" description="Disordered" evidence="1">
    <location>
        <begin position="52"/>
        <end position="71"/>
    </location>
</feature>
<feature type="region of interest" description="Disordered" evidence="1">
    <location>
        <begin position="1"/>
        <end position="30"/>
    </location>
</feature>
<protein>
    <submittedName>
        <fullName evidence="2">Uncharacterized protein</fullName>
    </submittedName>
</protein>
<feature type="compositionally biased region" description="Basic and acidic residues" evidence="1">
    <location>
        <begin position="21"/>
        <end position="30"/>
    </location>
</feature>
<feature type="compositionally biased region" description="Polar residues" evidence="1">
    <location>
        <begin position="62"/>
        <end position="71"/>
    </location>
</feature>
<feature type="non-terminal residue" evidence="2">
    <location>
        <position position="1"/>
    </location>
</feature>